<dbReference type="InterPro" id="IPR029052">
    <property type="entry name" value="Metallo-depent_PP-like"/>
</dbReference>
<dbReference type="PANTHER" id="PTHR10161">
    <property type="entry name" value="TARTRATE-RESISTANT ACID PHOSPHATASE TYPE 5"/>
    <property type="match status" value="1"/>
</dbReference>
<dbReference type="InterPro" id="IPR051558">
    <property type="entry name" value="Metallophosphoesterase_PAP"/>
</dbReference>
<evidence type="ECO:0000259" key="4">
    <source>
        <dbReference type="Pfam" id="PF00149"/>
    </source>
</evidence>
<name>A0A7S1MDK0_ALECA</name>
<keyword evidence="2" id="KW-0378">Hydrolase</keyword>
<sequence>MAVPLALFLQGCGEDDGSSPVVGGTPTTTTTTTPPPQTTVQAGFGNSSRRLGSFLVIGDWGWDPQVHGHITSRACQQAIADAMGEKARELGDVKFVVNVGDSFYPDGVVNRSDPKWDSMWRNVYPSEVRSVPWYSVYGNHDLFYDTCACSNDLSKCAQVNGDANDLNFFYMPNYTWFKSHPELGLEVIAMDMNQYSGFNWAAPGAPEWCLGYPALLRGQRPCNHHCWGSLYGRTQASLQLFKERLAASQARNLVVFSHYPTDYFVSLPDFLAGLRSTRHRIEYFGGHRHNVDDASTVSTAPNHNWLSGGGGGWSVDGGGQGFIVGQVGEDYTLQTYPILVDAAECRP</sequence>
<feature type="domain" description="Calcineurin-like phosphoesterase" evidence="4">
    <location>
        <begin position="54"/>
        <end position="289"/>
    </location>
</feature>
<dbReference type="AlphaFoldDB" id="A0A7S1MDK0"/>
<feature type="region of interest" description="Disordered" evidence="3">
    <location>
        <begin position="16"/>
        <end position="35"/>
    </location>
</feature>
<evidence type="ECO:0000313" key="5">
    <source>
        <dbReference type="EMBL" id="CAD9128761.1"/>
    </source>
</evidence>
<dbReference type="PANTHER" id="PTHR10161:SF14">
    <property type="entry name" value="TARTRATE-RESISTANT ACID PHOSPHATASE TYPE 5"/>
    <property type="match status" value="1"/>
</dbReference>
<gene>
    <name evidence="5" type="ORF">ACAT0790_LOCUS21078</name>
</gene>
<protein>
    <recommendedName>
        <fullName evidence="4">Calcineurin-like phosphoesterase domain-containing protein</fullName>
    </recommendedName>
</protein>
<reference evidence="5" key="1">
    <citation type="submission" date="2021-01" db="EMBL/GenBank/DDBJ databases">
        <authorList>
            <person name="Corre E."/>
            <person name="Pelletier E."/>
            <person name="Niang G."/>
            <person name="Scheremetjew M."/>
            <person name="Finn R."/>
            <person name="Kale V."/>
            <person name="Holt S."/>
            <person name="Cochrane G."/>
            <person name="Meng A."/>
            <person name="Brown T."/>
            <person name="Cohen L."/>
        </authorList>
    </citation>
    <scope>NUCLEOTIDE SEQUENCE</scope>
    <source>
        <strain evidence="5">OF101</strain>
    </source>
</reference>
<dbReference type="InterPro" id="IPR004843">
    <property type="entry name" value="Calcineurin-like_PHP"/>
</dbReference>
<keyword evidence="1" id="KW-0732">Signal</keyword>
<proteinExistence type="predicted"/>
<dbReference type="Pfam" id="PF00149">
    <property type="entry name" value="Metallophos"/>
    <property type="match status" value="1"/>
</dbReference>
<accession>A0A7S1MDK0</accession>
<organism evidence="5">
    <name type="scientific">Alexandrium catenella</name>
    <name type="common">Red tide dinoflagellate</name>
    <name type="synonym">Gonyaulax catenella</name>
    <dbReference type="NCBI Taxonomy" id="2925"/>
    <lineage>
        <taxon>Eukaryota</taxon>
        <taxon>Sar</taxon>
        <taxon>Alveolata</taxon>
        <taxon>Dinophyceae</taxon>
        <taxon>Gonyaulacales</taxon>
        <taxon>Pyrocystaceae</taxon>
        <taxon>Alexandrium</taxon>
    </lineage>
</organism>
<dbReference type="GO" id="GO:0016787">
    <property type="term" value="F:hydrolase activity"/>
    <property type="evidence" value="ECO:0007669"/>
    <property type="project" value="UniProtKB-KW"/>
</dbReference>
<evidence type="ECO:0000256" key="2">
    <source>
        <dbReference type="ARBA" id="ARBA00022801"/>
    </source>
</evidence>
<feature type="compositionally biased region" description="Low complexity" evidence="3">
    <location>
        <begin position="20"/>
        <end position="32"/>
    </location>
</feature>
<dbReference type="Gene3D" id="3.60.21.10">
    <property type="match status" value="1"/>
</dbReference>
<evidence type="ECO:0000256" key="1">
    <source>
        <dbReference type="ARBA" id="ARBA00022729"/>
    </source>
</evidence>
<evidence type="ECO:0000256" key="3">
    <source>
        <dbReference type="SAM" id="MobiDB-lite"/>
    </source>
</evidence>
<dbReference type="EMBL" id="HBGE01034726">
    <property type="protein sequence ID" value="CAD9128761.1"/>
    <property type="molecule type" value="Transcribed_RNA"/>
</dbReference>
<dbReference type="SUPFAM" id="SSF56300">
    <property type="entry name" value="Metallo-dependent phosphatases"/>
    <property type="match status" value="1"/>
</dbReference>